<dbReference type="HOGENOM" id="CLU_3122804_0_0_10"/>
<evidence type="ECO:0000313" key="2">
    <source>
        <dbReference type="Proteomes" id="UP000006258"/>
    </source>
</evidence>
<organism evidence="1 2">
    <name type="scientific">Sphingobacterium spiritivorum ATCC 33861</name>
    <dbReference type="NCBI Taxonomy" id="525373"/>
    <lineage>
        <taxon>Bacteria</taxon>
        <taxon>Pseudomonadati</taxon>
        <taxon>Bacteroidota</taxon>
        <taxon>Sphingobacteriia</taxon>
        <taxon>Sphingobacteriales</taxon>
        <taxon>Sphingobacteriaceae</taxon>
        <taxon>Sphingobacterium</taxon>
    </lineage>
</organism>
<evidence type="ECO:0000313" key="1">
    <source>
        <dbReference type="EMBL" id="EFK56063.1"/>
    </source>
</evidence>
<comment type="caution">
    <text evidence="1">The sequence shown here is derived from an EMBL/GenBank/DDBJ whole genome shotgun (WGS) entry which is preliminary data.</text>
</comment>
<protein>
    <submittedName>
        <fullName evidence="1">Uncharacterized protein</fullName>
    </submittedName>
</protein>
<accession>D7VQL2</accession>
<gene>
    <name evidence="1" type="ORF">HMPREF0766_13266</name>
</gene>
<reference evidence="1" key="1">
    <citation type="submission" date="2010-07" db="EMBL/GenBank/DDBJ databases">
        <authorList>
            <person name="Muzny D."/>
            <person name="Qin X."/>
            <person name="Buhay C."/>
            <person name="Dugan-Rocha S."/>
            <person name="Ding Y."/>
            <person name="Chen G."/>
            <person name="Hawes A."/>
            <person name="Holder M."/>
            <person name="Jhangiani S."/>
            <person name="Johnson A."/>
            <person name="Khan Z."/>
            <person name="Li Z."/>
            <person name="Liu W."/>
            <person name="Liu X."/>
            <person name="Perez L."/>
            <person name="Shen H."/>
            <person name="Wang Q."/>
            <person name="Watt J."/>
            <person name="Xi L."/>
            <person name="Xin Y."/>
            <person name="Zhou J."/>
            <person name="Deng J."/>
            <person name="Jiang H."/>
            <person name="Liu Y."/>
            <person name="Qu J."/>
            <person name="Song X.-Z."/>
            <person name="Zhang L."/>
            <person name="Villasana D."/>
            <person name="Johnson A."/>
            <person name="Liu J."/>
            <person name="Liyanage D."/>
            <person name="Lorensuhewa L."/>
            <person name="Robinson T."/>
            <person name="Song A."/>
            <person name="Song B.-B."/>
            <person name="Dinh H."/>
            <person name="Thornton R."/>
            <person name="Coyle M."/>
            <person name="Francisco L."/>
            <person name="Jackson L."/>
            <person name="Javaid M."/>
            <person name="Korchina V."/>
            <person name="Kovar C."/>
            <person name="Mata R."/>
            <person name="Mathew T."/>
            <person name="Ngo R."/>
            <person name="Nguyen L."/>
            <person name="Nguyen N."/>
            <person name="Okwuonu G."/>
            <person name="Ongeri F."/>
            <person name="Pham C."/>
            <person name="Simmons D."/>
            <person name="Wilczek-Boney K."/>
            <person name="Hale W."/>
            <person name="Jakkamsetti A."/>
            <person name="Pham P."/>
            <person name="Ruth R."/>
            <person name="San Lucas F."/>
            <person name="Warren J."/>
            <person name="Zhang J."/>
            <person name="Zhao Z."/>
            <person name="Zhou C."/>
            <person name="Zhu D."/>
            <person name="Lee S."/>
            <person name="Bess C."/>
            <person name="Blankenburg K."/>
            <person name="Forbes L."/>
            <person name="Fu Q."/>
            <person name="Gubbala S."/>
            <person name="Hirani K."/>
            <person name="Jayaseelan J.C."/>
            <person name="Lara F."/>
            <person name="Munidasa M."/>
            <person name="Palculict T."/>
            <person name="Patil S."/>
            <person name="Pu L.-L."/>
            <person name="Saada N."/>
            <person name="Tang L."/>
            <person name="Weissenberger G."/>
            <person name="Zhu Y."/>
            <person name="Hemphill L."/>
            <person name="Shang Y."/>
            <person name="Youmans B."/>
            <person name="Ayvaz T."/>
            <person name="Ross M."/>
            <person name="Santibanez J."/>
            <person name="Aqrawi P."/>
            <person name="Gross S."/>
            <person name="Joshi V."/>
            <person name="Fowler G."/>
            <person name="Nazareth L."/>
            <person name="Reid J."/>
            <person name="Worley K."/>
            <person name="Petrosino J."/>
            <person name="Highlander S."/>
            <person name="Gibbs R."/>
        </authorList>
    </citation>
    <scope>NUCLEOTIDE SEQUENCE [LARGE SCALE GENOMIC DNA]</scope>
    <source>
        <strain evidence="1">ATCC 33861</strain>
    </source>
</reference>
<dbReference type="EMBL" id="ACHA02000012">
    <property type="protein sequence ID" value="EFK56063.1"/>
    <property type="molecule type" value="Genomic_DNA"/>
</dbReference>
<dbReference type="Proteomes" id="UP000006258">
    <property type="component" value="Unassembled WGS sequence"/>
</dbReference>
<dbReference type="AlphaFoldDB" id="D7VQL2"/>
<keyword evidence="2" id="KW-1185">Reference proteome</keyword>
<sequence length="50" mass="6128">MNNVIKKGIRQYLFFKDLWLYIFYLLKQINKPDFLSTKKKSGINNLKQLY</sequence>
<name>D7VQL2_SPHSI</name>
<proteinExistence type="predicted"/>